<protein>
    <recommendedName>
        <fullName evidence="11">CWO</fullName>
    </recommendedName>
</protein>
<reference evidence="9 10" key="1">
    <citation type="journal article" date="2024" name="BMC Genomics">
        <title>Genome assembly of redclaw crayfish (Cherax quadricarinatus) provides insights into its immune adaptation and hypoxia tolerance.</title>
        <authorList>
            <person name="Liu Z."/>
            <person name="Zheng J."/>
            <person name="Li H."/>
            <person name="Fang K."/>
            <person name="Wang S."/>
            <person name="He J."/>
            <person name="Zhou D."/>
            <person name="Weng S."/>
            <person name="Chi M."/>
            <person name="Gu Z."/>
            <person name="He J."/>
            <person name="Li F."/>
            <person name="Wang M."/>
        </authorList>
    </citation>
    <scope>NUCLEOTIDE SEQUENCE [LARGE SCALE GENOMIC DNA]</scope>
    <source>
        <strain evidence="9">ZL_2023a</strain>
    </source>
</reference>
<dbReference type="Gene3D" id="4.10.280.10">
    <property type="entry name" value="Helix-loop-helix DNA-binding domain"/>
    <property type="match status" value="1"/>
</dbReference>
<evidence type="ECO:0000256" key="5">
    <source>
        <dbReference type="ARBA" id="ARBA00023242"/>
    </source>
</evidence>
<feature type="compositionally biased region" description="Polar residues" evidence="6">
    <location>
        <begin position="443"/>
        <end position="459"/>
    </location>
</feature>
<comment type="subcellular location">
    <subcellularLocation>
        <location evidence="1">Nucleus</location>
    </subcellularLocation>
</comment>
<evidence type="ECO:0000256" key="2">
    <source>
        <dbReference type="ARBA" id="ARBA00023015"/>
    </source>
</evidence>
<keyword evidence="5" id="KW-0539">Nucleus</keyword>
<evidence type="ECO:0000259" key="7">
    <source>
        <dbReference type="PROSITE" id="PS50888"/>
    </source>
</evidence>
<sequence length="720" mass="79901">MATVVKEEAEAPYSLSLLLGDRNPRCRPMTASAVVCGAPPPATQHNLQPQAHTTLQQPLPQLNNQQPHPTLMNTTGGGAFERVLPHSPSSMTPAEGTKRHPSPNKPPANDPLSHRIIEKRRRDRMNNCLADLSRLIPTYYLKKGRGRIEKTEIIEMAIKYMKHLQAHACSQIENCEVTVKQERTGRQLEQFHLGYQECMSETMQFLVESEGFFTGDSLCVRLMNHLNKHCEKILTSEGYVTRQSRSSSSTSSGYHANSSSAGSSSDGNGNGSSHASESKDTLVSEESAYRSEDRLGSNEREEKSGGTALENSSGMGSQLREILQQHSGPGSSSDRRCGSYSSGLSSNNSSSGDDNNNSSRLYKFKSNMKHRFSADLEQSHQVRKKRRDSESSCGNYTDCEKDRVTPTGSVSLSRPTSCHEGFSHDLNKLLDECDSPMLDKNQRSLTPTSKCENQGGRSSPCRQSVNVCSRVTVPIFALNQSGSFYVPLTIDSTLIAPAIAGLSNISPVLHPISINVNFCGSCPTITSNIVNPNQGNFTGALISNSHQSLGNRLSHASRNSTLNSSEGSVYNGRPHTRVVGDRKRLEIQRQISQFEEQSPSVSNTNDSVEKREPGDLEIRETSDMRKDHYRHSDHQQRDIPHDPPCIDNKLDTKDTKDKGHEIRDMRNAHNLRDISEMWDIRDPAQMVREFIDTNSNYTNNSAYSRTHAHWGTAYHNQSKN</sequence>
<dbReference type="GO" id="GO:0006355">
    <property type="term" value="P:regulation of DNA-templated transcription"/>
    <property type="evidence" value="ECO:0007669"/>
    <property type="project" value="InterPro"/>
</dbReference>
<dbReference type="InterPro" id="IPR050370">
    <property type="entry name" value="HES_HEY"/>
</dbReference>
<feature type="region of interest" description="Disordered" evidence="6">
    <location>
        <begin position="438"/>
        <end position="459"/>
    </location>
</feature>
<dbReference type="GO" id="GO:0046983">
    <property type="term" value="F:protein dimerization activity"/>
    <property type="evidence" value="ECO:0007669"/>
    <property type="project" value="InterPro"/>
</dbReference>
<feature type="compositionally biased region" description="Low complexity" evidence="6">
    <location>
        <begin position="244"/>
        <end position="275"/>
    </location>
</feature>
<evidence type="ECO:0000313" key="9">
    <source>
        <dbReference type="EMBL" id="KAK8740065.1"/>
    </source>
</evidence>
<keyword evidence="4" id="KW-0804">Transcription</keyword>
<dbReference type="PROSITE" id="PS50888">
    <property type="entry name" value="BHLH"/>
    <property type="match status" value="1"/>
</dbReference>
<feature type="region of interest" description="Disordered" evidence="6">
    <location>
        <begin position="239"/>
        <end position="360"/>
    </location>
</feature>
<feature type="region of interest" description="Disordered" evidence="6">
    <location>
        <begin position="591"/>
        <end position="656"/>
    </location>
</feature>
<dbReference type="SUPFAM" id="SSF47459">
    <property type="entry name" value="HLH, helix-loop-helix DNA-binding domain"/>
    <property type="match status" value="1"/>
</dbReference>
<dbReference type="InterPro" id="IPR036638">
    <property type="entry name" value="HLH_DNA-bd_sf"/>
</dbReference>
<dbReference type="SUPFAM" id="SSF158457">
    <property type="entry name" value="Orange domain-like"/>
    <property type="match status" value="1"/>
</dbReference>
<keyword evidence="2" id="KW-0805">Transcription regulation</keyword>
<feature type="compositionally biased region" description="Polar residues" evidence="6">
    <location>
        <begin position="551"/>
        <end position="568"/>
    </location>
</feature>
<proteinExistence type="predicted"/>
<gene>
    <name evidence="9" type="ORF">OTU49_003017</name>
</gene>
<evidence type="ECO:0000259" key="8">
    <source>
        <dbReference type="PROSITE" id="PS51054"/>
    </source>
</evidence>
<dbReference type="FunFam" id="4.10.280.10:FF:000079">
    <property type="entry name" value="CLUMA_CG001539, isoform A"/>
    <property type="match status" value="1"/>
</dbReference>
<feature type="compositionally biased region" description="Low complexity" evidence="6">
    <location>
        <begin position="338"/>
        <end position="359"/>
    </location>
</feature>
<dbReference type="CDD" id="cd11440">
    <property type="entry name" value="bHLH-O_Cwo_like"/>
    <property type="match status" value="1"/>
</dbReference>
<dbReference type="InterPro" id="IPR011598">
    <property type="entry name" value="bHLH_dom"/>
</dbReference>
<evidence type="ECO:0000256" key="1">
    <source>
        <dbReference type="ARBA" id="ARBA00004123"/>
    </source>
</evidence>
<feature type="compositionally biased region" description="Polar residues" evidence="6">
    <location>
        <begin position="591"/>
        <end position="606"/>
    </location>
</feature>
<feature type="region of interest" description="Disordered" evidence="6">
    <location>
        <begin position="372"/>
        <end position="416"/>
    </location>
</feature>
<accession>A0AAW0XK86</accession>
<dbReference type="GO" id="GO:0005634">
    <property type="term" value="C:nucleus"/>
    <property type="evidence" value="ECO:0007669"/>
    <property type="project" value="UniProtKB-SubCell"/>
</dbReference>
<dbReference type="SMART" id="SM00511">
    <property type="entry name" value="ORANGE"/>
    <property type="match status" value="1"/>
</dbReference>
<evidence type="ECO:0000313" key="10">
    <source>
        <dbReference type="Proteomes" id="UP001445076"/>
    </source>
</evidence>
<dbReference type="GO" id="GO:0003677">
    <property type="term" value="F:DNA binding"/>
    <property type="evidence" value="ECO:0007669"/>
    <property type="project" value="UniProtKB-KW"/>
</dbReference>
<evidence type="ECO:0000256" key="3">
    <source>
        <dbReference type="ARBA" id="ARBA00023125"/>
    </source>
</evidence>
<feature type="compositionally biased region" description="Basic and acidic residues" evidence="6">
    <location>
        <begin position="276"/>
        <end position="304"/>
    </location>
</feature>
<dbReference type="Gene3D" id="6.10.250.980">
    <property type="match status" value="1"/>
</dbReference>
<dbReference type="Proteomes" id="UP001445076">
    <property type="component" value="Unassembled WGS sequence"/>
</dbReference>
<dbReference type="InterPro" id="IPR003650">
    <property type="entry name" value="Orange_dom"/>
</dbReference>
<dbReference type="PROSITE" id="PS51054">
    <property type="entry name" value="ORANGE"/>
    <property type="match status" value="1"/>
</dbReference>
<feature type="compositionally biased region" description="Low complexity" evidence="6">
    <location>
        <begin position="59"/>
        <end position="71"/>
    </location>
</feature>
<keyword evidence="10" id="KW-1185">Reference proteome</keyword>
<organism evidence="9 10">
    <name type="scientific">Cherax quadricarinatus</name>
    <name type="common">Australian red claw crayfish</name>
    <dbReference type="NCBI Taxonomy" id="27406"/>
    <lineage>
        <taxon>Eukaryota</taxon>
        <taxon>Metazoa</taxon>
        <taxon>Ecdysozoa</taxon>
        <taxon>Arthropoda</taxon>
        <taxon>Crustacea</taxon>
        <taxon>Multicrustacea</taxon>
        <taxon>Malacostraca</taxon>
        <taxon>Eumalacostraca</taxon>
        <taxon>Eucarida</taxon>
        <taxon>Decapoda</taxon>
        <taxon>Pleocyemata</taxon>
        <taxon>Astacidea</taxon>
        <taxon>Parastacoidea</taxon>
        <taxon>Parastacidae</taxon>
        <taxon>Cherax</taxon>
    </lineage>
</organism>
<dbReference type="EMBL" id="JARKIK010000034">
    <property type="protein sequence ID" value="KAK8740065.1"/>
    <property type="molecule type" value="Genomic_DNA"/>
</dbReference>
<feature type="region of interest" description="Disordered" evidence="6">
    <location>
        <begin position="59"/>
        <end position="112"/>
    </location>
</feature>
<feature type="compositionally biased region" description="Basic and acidic residues" evidence="6">
    <location>
        <begin position="607"/>
        <end position="641"/>
    </location>
</feature>
<dbReference type="Pfam" id="PF07527">
    <property type="entry name" value="Hairy_orange"/>
    <property type="match status" value="1"/>
</dbReference>
<feature type="domain" description="BHLH" evidence="7">
    <location>
        <begin position="109"/>
        <end position="164"/>
    </location>
</feature>
<keyword evidence="3" id="KW-0238">DNA-binding</keyword>
<name>A0AAW0XK86_CHEQU</name>
<comment type="caution">
    <text evidence="9">The sequence shown here is derived from an EMBL/GenBank/DDBJ whole genome shotgun (WGS) entry which is preliminary data.</text>
</comment>
<feature type="region of interest" description="Disordered" evidence="6">
    <location>
        <begin position="551"/>
        <end position="575"/>
    </location>
</feature>
<dbReference type="Pfam" id="PF00010">
    <property type="entry name" value="HLH"/>
    <property type="match status" value="1"/>
</dbReference>
<dbReference type="PANTHER" id="PTHR10985">
    <property type="entry name" value="BASIC HELIX-LOOP-HELIX TRANSCRIPTION FACTOR, HES-RELATED"/>
    <property type="match status" value="1"/>
</dbReference>
<feature type="domain" description="Orange" evidence="8">
    <location>
        <begin position="191"/>
        <end position="226"/>
    </location>
</feature>
<dbReference type="AlphaFoldDB" id="A0AAW0XK86"/>
<feature type="compositionally biased region" description="Polar residues" evidence="6">
    <location>
        <begin position="406"/>
        <end position="416"/>
    </location>
</feature>
<evidence type="ECO:0000256" key="6">
    <source>
        <dbReference type="SAM" id="MobiDB-lite"/>
    </source>
</evidence>
<dbReference type="SMART" id="SM00353">
    <property type="entry name" value="HLH"/>
    <property type="match status" value="1"/>
</dbReference>
<evidence type="ECO:0008006" key="11">
    <source>
        <dbReference type="Google" id="ProtNLM"/>
    </source>
</evidence>
<evidence type="ECO:0000256" key="4">
    <source>
        <dbReference type="ARBA" id="ARBA00023163"/>
    </source>
</evidence>